<reference evidence="3" key="1">
    <citation type="submission" date="2023-06" db="EMBL/GenBank/DDBJ databases">
        <authorList>
            <consortium name="Lawrence Berkeley National Laboratory"/>
            <person name="Ahrendt S."/>
            <person name="Sahu N."/>
            <person name="Indic B."/>
            <person name="Wong-Bajracharya J."/>
            <person name="Merenyi Z."/>
            <person name="Ke H.-M."/>
            <person name="Monk M."/>
            <person name="Kocsube S."/>
            <person name="Drula E."/>
            <person name="Lipzen A."/>
            <person name="Balint B."/>
            <person name="Henrissat B."/>
            <person name="Andreopoulos B."/>
            <person name="Martin F.M."/>
            <person name="Harder C.B."/>
            <person name="Rigling D."/>
            <person name="Ford K.L."/>
            <person name="Foster G.D."/>
            <person name="Pangilinan J."/>
            <person name="Papanicolaou A."/>
            <person name="Barry K."/>
            <person name="LaButti K."/>
            <person name="Viragh M."/>
            <person name="Koriabine M."/>
            <person name="Yan M."/>
            <person name="Riley R."/>
            <person name="Champramary S."/>
            <person name="Plett K.L."/>
            <person name="Tsai I.J."/>
            <person name="Slot J."/>
            <person name="Sipos G."/>
            <person name="Plett J."/>
            <person name="Nagy L.G."/>
            <person name="Grigoriev I.V."/>
        </authorList>
    </citation>
    <scope>NUCLEOTIDE SEQUENCE</scope>
    <source>
        <strain evidence="3">HWK02</strain>
    </source>
</reference>
<proteinExistence type="predicted"/>
<dbReference type="AlphaFoldDB" id="A0AA39ULT8"/>
<dbReference type="Gene3D" id="1.10.30.10">
    <property type="entry name" value="High mobility group box domain"/>
    <property type="match status" value="1"/>
</dbReference>
<dbReference type="GO" id="GO:0003677">
    <property type="term" value="F:DNA binding"/>
    <property type="evidence" value="ECO:0007669"/>
    <property type="project" value="UniProtKB-UniRule"/>
</dbReference>
<keyword evidence="1" id="KW-0539">Nucleus</keyword>
<keyword evidence="4" id="KW-1185">Reference proteome</keyword>
<sequence length="319" mass="35384">MAPIRSSTSIRFEHSSQQVLVAGVALARDMLVSGIIDVLLTSGILVEGARTSTTSSSPRQRRRVSPDYAPRPSNPWILFRSDCVVELKKRLEGTAKRYDSVKFNRELSKHWNSLPEAQQEPYRIMALEAIEAHRRLYPDYKYQPKRGKKQRGRGKGKKNVEVETVTVAPEAMFVPHIVPEPGFTINLPELTVNVPGIFASDLPPSNAVTVQHRFQFDDFNGTAWPSTYRDDLLINPTGLVGANTPFLYSSDSPVAHSSSSHGLEQGPLDWDNLYFGYTGHAESPGSVTPMSGLNDLIDLDLISTMNDGIDLSSIFSVER</sequence>
<dbReference type="InterPro" id="IPR009071">
    <property type="entry name" value="HMG_box_dom"/>
</dbReference>
<dbReference type="SMART" id="SM00398">
    <property type="entry name" value="HMG"/>
    <property type="match status" value="1"/>
</dbReference>
<dbReference type="Proteomes" id="UP001175228">
    <property type="component" value="Unassembled WGS sequence"/>
</dbReference>
<dbReference type="PROSITE" id="PS50118">
    <property type="entry name" value="HMG_BOX_2"/>
    <property type="match status" value="1"/>
</dbReference>
<feature type="domain" description="HMG box" evidence="2">
    <location>
        <begin position="69"/>
        <end position="141"/>
    </location>
</feature>
<gene>
    <name evidence="3" type="ORF">EDD18DRAFT_417942</name>
</gene>
<dbReference type="GO" id="GO:0005634">
    <property type="term" value="C:nucleus"/>
    <property type="evidence" value="ECO:0007669"/>
    <property type="project" value="UniProtKB-UniRule"/>
</dbReference>
<accession>A0AA39ULT8</accession>
<evidence type="ECO:0000313" key="4">
    <source>
        <dbReference type="Proteomes" id="UP001175228"/>
    </source>
</evidence>
<protein>
    <recommendedName>
        <fullName evidence="2">HMG box domain-containing protein</fullName>
    </recommendedName>
</protein>
<dbReference type="Pfam" id="PF00505">
    <property type="entry name" value="HMG_box"/>
    <property type="match status" value="1"/>
</dbReference>
<organism evidence="3 4">
    <name type="scientific">Armillaria luteobubalina</name>
    <dbReference type="NCBI Taxonomy" id="153913"/>
    <lineage>
        <taxon>Eukaryota</taxon>
        <taxon>Fungi</taxon>
        <taxon>Dikarya</taxon>
        <taxon>Basidiomycota</taxon>
        <taxon>Agaricomycotina</taxon>
        <taxon>Agaricomycetes</taxon>
        <taxon>Agaricomycetidae</taxon>
        <taxon>Agaricales</taxon>
        <taxon>Marasmiineae</taxon>
        <taxon>Physalacriaceae</taxon>
        <taxon>Armillaria</taxon>
    </lineage>
</organism>
<keyword evidence="1" id="KW-0238">DNA-binding</keyword>
<dbReference type="SUPFAM" id="SSF47095">
    <property type="entry name" value="HMG-box"/>
    <property type="match status" value="1"/>
</dbReference>
<dbReference type="CDD" id="cd01389">
    <property type="entry name" value="HMG-box_ROX1-like"/>
    <property type="match status" value="1"/>
</dbReference>
<evidence type="ECO:0000259" key="2">
    <source>
        <dbReference type="PROSITE" id="PS50118"/>
    </source>
</evidence>
<dbReference type="InterPro" id="IPR036910">
    <property type="entry name" value="HMG_box_dom_sf"/>
</dbReference>
<evidence type="ECO:0000256" key="1">
    <source>
        <dbReference type="PROSITE-ProRule" id="PRU00267"/>
    </source>
</evidence>
<dbReference type="EMBL" id="JAUEPU010000025">
    <property type="protein sequence ID" value="KAK0493348.1"/>
    <property type="molecule type" value="Genomic_DNA"/>
</dbReference>
<feature type="DNA-binding region" description="HMG box" evidence="1">
    <location>
        <begin position="69"/>
        <end position="141"/>
    </location>
</feature>
<comment type="caution">
    <text evidence="3">The sequence shown here is derived from an EMBL/GenBank/DDBJ whole genome shotgun (WGS) entry which is preliminary data.</text>
</comment>
<evidence type="ECO:0000313" key="3">
    <source>
        <dbReference type="EMBL" id="KAK0493348.1"/>
    </source>
</evidence>
<name>A0AA39ULT8_9AGAR</name>